<evidence type="ECO:0000256" key="6">
    <source>
        <dbReference type="ARBA" id="ARBA00023136"/>
    </source>
</evidence>
<protein>
    <recommendedName>
        <fullName evidence="9">PGG domain-containing protein</fullName>
    </recommendedName>
</protein>
<dbReference type="PANTHER" id="PTHR24186">
    <property type="entry name" value="PROTEIN PHOSPHATASE 1 REGULATORY SUBUNIT"/>
    <property type="match status" value="1"/>
</dbReference>
<feature type="repeat" description="ANK" evidence="7">
    <location>
        <begin position="81"/>
        <end position="113"/>
    </location>
</feature>
<evidence type="ECO:0000256" key="2">
    <source>
        <dbReference type="ARBA" id="ARBA00022692"/>
    </source>
</evidence>
<evidence type="ECO:0000313" key="10">
    <source>
        <dbReference type="EMBL" id="VDC91731.1"/>
    </source>
</evidence>
<reference evidence="10" key="1">
    <citation type="submission" date="2018-11" db="EMBL/GenBank/DDBJ databases">
        <authorList>
            <consortium name="Genoscope - CEA"/>
            <person name="William W."/>
        </authorList>
    </citation>
    <scope>NUCLEOTIDE SEQUENCE</scope>
</reference>
<dbReference type="EMBL" id="LR031872">
    <property type="protein sequence ID" value="VDC91731.1"/>
    <property type="molecule type" value="Genomic_DNA"/>
</dbReference>
<dbReference type="Pfam" id="PF12796">
    <property type="entry name" value="Ank_2"/>
    <property type="match status" value="2"/>
</dbReference>
<organism evidence="10">
    <name type="scientific">Brassica oleracea</name>
    <name type="common">Wild cabbage</name>
    <dbReference type="NCBI Taxonomy" id="3712"/>
    <lineage>
        <taxon>Eukaryota</taxon>
        <taxon>Viridiplantae</taxon>
        <taxon>Streptophyta</taxon>
        <taxon>Embryophyta</taxon>
        <taxon>Tracheophyta</taxon>
        <taxon>Spermatophyta</taxon>
        <taxon>Magnoliopsida</taxon>
        <taxon>eudicotyledons</taxon>
        <taxon>Gunneridae</taxon>
        <taxon>Pentapetalae</taxon>
        <taxon>rosids</taxon>
        <taxon>malvids</taxon>
        <taxon>Brassicales</taxon>
        <taxon>Brassicaceae</taxon>
        <taxon>Brassiceae</taxon>
        <taxon>Brassica</taxon>
    </lineage>
</organism>
<gene>
    <name evidence="10" type="ORF">BOLC3T15986H</name>
</gene>
<feature type="repeat" description="ANK" evidence="7">
    <location>
        <begin position="115"/>
        <end position="136"/>
    </location>
</feature>
<evidence type="ECO:0000259" key="9">
    <source>
        <dbReference type="Pfam" id="PF13962"/>
    </source>
</evidence>
<dbReference type="SMART" id="SM00248">
    <property type="entry name" value="ANK"/>
    <property type="match status" value="8"/>
</dbReference>
<dbReference type="PROSITE" id="PS50297">
    <property type="entry name" value="ANK_REP_REGION"/>
    <property type="match status" value="4"/>
</dbReference>
<dbReference type="PROSITE" id="PS50088">
    <property type="entry name" value="ANK_REPEAT"/>
    <property type="match status" value="4"/>
</dbReference>
<feature type="repeat" description="ANK" evidence="7">
    <location>
        <begin position="343"/>
        <end position="366"/>
    </location>
</feature>
<keyword evidence="2 8" id="KW-0812">Transmembrane</keyword>
<comment type="subcellular location">
    <subcellularLocation>
        <location evidence="1">Membrane</location>
        <topology evidence="1">Multi-pass membrane protein</topology>
    </subcellularLocation>
</comment>
<dbReference type="InterPro" id="IPR026961">
    <property type="entry name" value="PGG_dom"/>
</dbReference>
<dbReference type="GO" id="GO:0005886">
    <property type="term" value="C:plasma membrane"/>
    <property type="evidence" value="ECO:0007669"/>
    <property type="project" value="TreeGrafter"/>
</dbReference>
<keyword evidence="4 8" id="KW-1133">Transmembrane helix</keyword>
<proteinExistence type="predicted"/>
<evidence type="ECO:0000256" key="1">
    <source>
        <dbReference type="ARBA" id="ARBA00004141"/>
    </source>
</evidence>
<feature type="transmembrane region" description="Helical" evidence="8">
    <location>
        <begin position="596"/>
        <end position="620"/>
    </location>
</feature>
<dbReference type="Gene3D" id="1.25.40.20">
    <property type="entry name" value="Ankyrin repeat-containing domain"/>
    <property type="match status" value="3"/>
</dbReference>
<feature type="transmembrane region" description="Helical" evidence="8">
    <location>
        <begin position="514"/>
        <end position="538"/>
    </location>
</feature>
<accession>A0A3P6B5I0</accession>
<evidence type="ECO:0000256" key="5">
    <source>
        <dbReference type="ARBA" id="ARBA00023043"/>
    </source>
</evidence>
<feature type="transmembrane region" description="Helical" evidence="8">
    <location>
        <begin position="558"/>
        <end position="584"/>
    </location>
</feature>
<keyword evidence="3" id="KW-0677">Repeat</keyword>
<dbReference type="InterPro" id="IPR002110">
    <property type="entry name" value="Ankyrin_rpt"/>
</dbReference>
<sequence>MDCSEARTDKIEAQRLTGVSHDIESVPDFLTNLRLSDLYNLPGEYVEMHPEIFSAMRAGNIEYLERMKSYGTPMACLKSDLGDSVLHLAAAWGHLELVKSLVSECPSLLLESNGKGQLPLHVAARAGHSAVVEALILSITFFADRFSEEGREKLNLFVLKDEYGDTPLHLAFKDLYEKTEVLHIFYQQRSTKSSLSHLIMHCFRSISISDPSTHLMETAACLVSADQRASFLANKNGISPLYLAIEAGNVSLVNAMLNRSGNNVQSKNLTSELEGRKSLVHAALMAKSTDVLDVILSEDTDLLNERDEEGRTCLSVGASMGYYKGICKVLDRSTNSVYERDEDGSFPIHMAVEKGHEKVVREILKRCPDSVVLINKQGQNILHIAAKSGKAVSFLLGYIRRLYTKYHLINEQDVDGNTPLHLATINWRPRTVDSLTSFASTTTNILNIQNKDGLRPLDLAELNLQSDYYLRERLTLMVLLCVCAPRGVAWLPTSGMTLRSRSEHHLDANKYKDHINALLLVAALVATVTFAAGFTIPGGFNSSAPDMGMAVLAYDSTLFFFLVLDTLAMQSSVVAIVALIWALLGDPAIVHRAFHLALPSLFLALLSMSWAFVAALQATIKQNSVLINVISITSMVFYGLIIFLLTPYVIPQVPGFPFLQRLTRIYLILLLIFVNEDDSGRHYTSGSDNMCVKSVAESVGSSGADQVGKSA</sequence>
<keyword evidence="6 8" id="KW-0472">Membrane</keyword>
<dbReference type="PANTHER" id="PTHR24186:SF46">
    <property type="entry name" value="PROTEIN ACCELERATED CELL DEATH 6-LIKE"/>
    <property type="match status" value="1"/>
</dbReference>
<dbReference type="InterPro" id="IPR036770">
    <property type="entry name" value="Ankyrin_rpt-contain_sf"/>
</dbReference>
<feature type="repeat" description="ANK" evidence="7">
    <location>
        <begin position="236"/>
        <end position="269"/>
    </location>
</feature>
<dbReference type="Pfam" id="PF13962">
    <property type="entry name" value="PGG"/>
    <property type="match status" value="1"/>
</dbReference>
<dbReference type="SUPFAM" id="SSF48403">
    <property type="entry name" value="Ankyrin repeat"/>
    <property type="match status" value="2"/>
</dbReference>
<keyword evidence="5 7" id="KW-0040">ANK repeat</keyword>
<name>A0A3P6B5I0_BRAOL</name>
<evidence type="ECO:0000256" key="4">
    <source>
        <dbReference type="ARBA" id="ARBA00022989"/>
    </source>
</evidence>
<feature type="transmembrane region" description="Helical" evidence="8">
    <location>
        <begin position="626"/>
        <end position="646"/>
    </location>
</feature>
<evidence type="ECO:0000256" key="3">
    <source>
        <dbReference type="ARBA" id="ARBA00022737"/>
    </source>
</evidence>
<feature type="domain" description="PGG" evidence="9">
    <location>
        <begin position="509"/>
        <end position="616"/>
    </location>
</feature>
<dbReference type="AlphaFoldDB" id="A0A3P6B5I0"/>
<evidence type="ECO:0000256" key="8">
    <source>
        <dbReference type="SAM" id="Phobius"/>
    </source>
</evidence>
<evidence type="ECO:0000256" key="7">
    <source>
        <dbReference type="PROSITE-ProRule" id="PRU00023"/>
    </source>
</evidence>